<reference evidence="2 3" key="1">
    <citation type="journal article" date="2014" name="Agronomy (Basel)">
        <title>A Draft Genome Sequence for Ensete ventricosum, the Drought-Tolerant Tree Against Hunger.</title>
        <authorList>
            <person name="Harrison J."/>
            <person name="Moore K.A."/>
            <person name="Paszkiewicz K."/>
            <person name="Jones T."/>
            <person name="Grant M."/>
            <person name="Ambacheew D."/>
            <person name="Muzemil S."/>
            <person name="Studholme D.J."/>
        </authorList>
    </citation>
    <scope>NUCLEOTIDE SEQUENCE [LARGE SCALE GENOMIC DNA]</scope>
</reference>
<dbReference type="Proteomes" id="UP000287651">
    <property type="component" value="Unassembled WGS sequence"/>
</dbReference>
<comment type="caution">
    <text evidence="2">The sequence shown here is derived from an EMBL/GenBank/DDBJ whole genome shotgun (WGS) entry which is preliminary data.</text>
</comment>
<gene>
    <name evidence="2" type="ORF">B296_00044680</name>
</gene>
<evidence type="ECO:0000313" key="3">
    <source>
        <dbReference type="Proteomes" id="UP000287651"/>
    </source>
</evidence>
<evidence type="ECO:0000256" key="1">
    <source>
        <dbReference type="SAM" id="MobiDB-lite"/>
    </source>
</evidence>
<accession>A0A426XVP6</accession>
<name>A0A426XVP6_ENSVE</name>
<feature type="compositionally biased region" description="Basic residues" evidence="1">
    <location>
        <begin position="1"/>
        <end position="10"/>
    </location>
</feature>
<sequence length="78" mass="9339">MIHCSPRLRRGRDGARERERKRRRRSGSEEEGDGYNWPNGMHAFTIRRSVRTYEVVRRLGGRIVTRARIQKQSWSGWL</sequence>
<organism evidence="2 3">
    <name type="scientific">Ensete ventricosum</name>
    <name type="common">Abyssinian banana</name>
    <name type="synonym">Musa ensete</name>
    <dbReference type="NCBI Taxonomy" id="4639"/>
    <lineage>
        <taxon>Eukaryota</taxon>
        <taxon>Viridiplantae</taxon>
        <taxon>Streptophyta</taxon>
        <taxon>Embryophyta</taxon>
        <taxon>Tracheophyta</taxon>
        <taxon>Spermatophyta</taxon>
        <taxon>Magnoliopsida</taxon>
        <taxon>Liliopsida</taxon>
        <taxon>Zingiberales</taxon>
        <taxon>Musaceae</taxon>
        <taxon>Ensete</taxon>
    </lineage>
</organism>
<dbReference type="EMBL" id="AMZH03017022">
    <property type="protein sequence ID" value="RRT43608.1"/>
    <property type="molecule type" value="Genomic_DNA"/>
</dbReference>
<feature type="region of interest" description="Disordered" evidence="1">
    <location>
        <begin position="1"/>
        <end position="38"/>
    </location>
</feature>
<protein>
    <submittedName>
        <fullName evidence="2">Uncharacterized protein</fullName>
    </submittedName>
</protein>
<proteinExistence type="predicted"/>
<dbReference type="AlphaFoldDB" id="A0A426XVP6"/>
<evidence type="ECO:0000313" key="2">
    <source>
        <dbReference type="EMBL" id="RRT43608.1"/>
    </source>
</evidence>